<evidence type="ECO:0000313" key="4">
    <source>
        <dbReference type="EMBL" id="RTS41181.1"/>
    </source>
</evidence>
<dbReference type="EMBL" id="WOAD01000036">
    <property type="protein sequence ID" value="MUI38875.1"/>
    <property type="molecule type" value="Genomic_DNA"/>
</dbReference>
<dbReference type="EMBL" id="CP136985">
    <property type="protein sequence ID" value="WOS74568.1"/>
    <property type="molecule type" value="Genomic_DNA"/>
</dbReference>
<dbReference type="Proteomes" id="UP001297540">
    <property type="component" value="Plasmid unnamed1"/>
</dbReference>
<dbReference type="EMBL" id="KY494864">
    <property type="protein sequence ID" value="ARD70346.1"/>
    <property type="molecule type" value="Genomic_DNA"/>
</dbReference>
<sequence>MNRNHTPQLSDTVEGVLYGWKHQAGQSPSSSTFARICPGPTFTILSDGKMHKVVDTISTVEATPHDEQDLRDAISAGQVEIYRLVRGAKRKVLMHAATGNPLKSGGEA</sequence>
<evidence type="ECO:0000313" key="1">
    <source>
        <dbReference type="EMBL" id="ARD70346.1"/>
    </source>
</evidence>
<reference evidence="1" key="1">
    <citation type="submission" date="2017-01" db="EMBL/GenBank/DDBJ databases">
        <title>Complete nucleotide sequence of an IncP-2 blaVIM-2-harboring megaplasmid from Pseudomonas aeruginosa.</title>
        <authorList>
            <person name="Botelho J."/>
            <person name="Grosso F."/>
            <person name="Mabrouk A."/>
            <person name="Peixe L."/>
        </authorList>
    </citation>
    <scope>NUCLEOTIDE SEQUENCE</scope>
    <source>
        <strain evidence="1">FFUP_PS_37</strain>
        <plasmid evidence="1">pJB37</plasmid>
    </source>
</reference>
<geneLocation type="plasmid" evidence="5 8">
    <name>unnamed1</name>
</geneLocation>
<evidence type="ECO:0000313" key="7">
    <source>
        <dbReference type="Proteomes" id="UP000433532"/>
    </source>
</evidence>
<dbReference type="EMBL" id="RXTL01000037">
    <property type="protein sequence ID" value="RTS41181.1"/>
    <property type="molecule type" value="Genomic_DNA"/>
</dbReference>
<reference evidence="5" key="5">
    <citation type="submission" date="2023-06" db="EMBL/GenBank/DDBJ databases">
        <authorList>
            <consortium name="Clinical and Environmental Microbiology Branch: Whole genome sequencing antimicrobial resistance pathogens in the healthcare setting"/>
        </authorList>
    </citation>
    <scope>NUCLEOTIDE SEQUENCE</scope>
    <source>
        <strain evidence="5">2021CK-01020</strain>
        <plasmid evidence="5">unnamed1</plasmid>
    </source>
</reference>
<dbReference type="Proteomes" id="UP000433532">
    <property type="component" value="Unassembled WGS sequence"/>
</dbReference>
<reference evidence="4 6" key="2">
    <citation type="submission" date="2018-12" db="EMBL/GenBank/DDBJ databases">
        <title>Pseudomonas aeruginosa Diversity Panel.</title>
        <authorList>
            <person name="Snesrud E."/>
            <person name="Mcgann P."/>
        </authorList>
    </citation>
    <scope>NUCLEOTIDE SEQUENCE [LARGE SCALE GENOMIC DNA]</scope>
    <source>
        <strain evidence="4 6">MRSN6241</strain>
    </source>
</reference>
<dbReference type="Proteomes" id="UP000276985">
    <property type="component" value="Unassembled WGS sequence"/>
</dbReference>
<protein>
    <submittedName>
        <fullName evidence="1">Uncharacterized protein</fullName>
    </submittedName>
</protein>
<reference evidence="5" key="6">
    <citation type="submission" date="2023-10" db="EMBL/GenBank/DDBJ databases">
        <title>Pathogen: clinical or host-associated sample.</title>
        <authorList>
            <person name="Hergert J."/>
            <person name="Casey R."/>
            <person name="Wagner J."/>
            <person name="Young E.L."/>
            <person name="Oakeson K.F."/>
        </authorList>
    </citation>
    <scope>NUCLEOTIDE SEQUENCE</scope>
    <source>
        <strain evidence="5">2021CK-01020</strain>
        <plasmid evidence="5">unnamed1</plasmid>
    </source>
</reference>
<dbReference type="GeneID" id="93445022"/>
<dbReference type="AlphaFoldDB" id="A0A1V0M627"/>
<name>A0A1V0M627_PSEAI</name>
<reference evidence="3" key="4">
    <citation type="submission" date="2020-01" db="EMBL/GenBank/DDBJ databases">
        <title>Bacteria Cultured from War Wounds Associated with the Conflict in Eastern Ukraine.</title>
        <authorList>
            <person name="Snesrud E."/>
            <person name="Galac M.R."/>
            <person name="Mc Gann P."/>
            <person name="Valentine K."/>
            <person name="Viacheslav K."/>
        </authorList>
    </citation>
    <scope>NUCLEOTIDE SEQUENCE</scope>
    <source>
        <strain evidence="3">VNMU148</strain>
    </source>
</reference>
<dbReference type="RefSeq" id="WP_010792706.1">
    <property type="nucleotide sequence ID" value="NZ_BSAL01000001.1"/>
</dbReference>
<reference evidence="2 7" key="3">
    <citation type="submission" date="2019-11" db="EMBL/GenBank/DDBJ databases">
        <title>Genomes of ocular Pseudomonas aeruginosa isolates.</title>
        <authorList>
            <person name="Khan M."/>
            <person name="Rice S.A."/>
            <person name="Willcox M.D.P."/>
            <person name="Stapleton F."/>
        </authorList>
    </citation>
    <scope>NUCLEOTIDE SEQUENCE [LARGE SCALE GENOMIC DNA]</scope>
    <source>
        <strain evidence="2 7">PA221</strain>
    </source>
</reference>
<organism evidence="1">
    <name type="scientific">Pseudomonas aeruginosa</name>
    <dbReference type="NCBI Taxonomy" id="287"/>
    <lineage>
        <taxon>Bacteria</taxon>
        <taxon>Pseudomonadati</taxon>
        <taxon>Pseudomonadota</taxon>
        <taxon>Gammaproteobacteria</taxon>
        <taxon>Pseudomonadales</taxon>
        <taxon>Pseudomonadaceae</taxon>
        <taxon>Pseudomonas</taxon>
    </lineage>
</organism>
<keyword evidence="1" id="KW-0614">Plasmid</keyword>
<evidence type="ECO:0000313" key="8">
    <source>
        <dbReference type="Proteomes" id="UP001297540"/>
    </source>
</evidence>
<geneLocation type="plasmid" evidence="1">
    <name>pJB37</name>
</geneLocation>
<gene>
    <name evidence="4" type="ORF">DY940_27230</name>
    <name evidence="2" type="ORF">GNQ48_28125</name>
    <name evidence="3" type="ORF">GUL26_27420</name>
    <name evidence="5" type="ORF">L4V69_03010</name>
</gene>
<proteinExistence type="predicted"/>
<evidence type="ECO:0000313" key="6">
    <source>
        <dbReference type="Proteomes" id="UP000276985"/>
    </source>
</evidence>
<evidence type="ECO:0000313" key="2">
    <source>
        <dbReference type="EMBL" id="MUI38875.1"/>
    </source>
</evidence>
<accession>A0A1V0M627</accession>
<evidence type="ECO:0000313" key="5">
    <source>
        <dbReference type="EMBL" id="WOS74568.1"/>
    </source>
</evidence>
<dbReference type="EMBL" id="WXZT01000024">
    <property type="protein sequence ID" value="MZZ16000.1"/>
    <property type="molecule type" value="Genomic_DNA"/>
</dbReference>
<evidence type="ECO:0000313" key="3">
    <source>
        <dbReference type="EMBL" id="MZZ16000.1"/>
    </source>
</evidence>
<dbReference type="Proteomes" id="UP000644192">
    <property type="component" value="Unassembled WGS sequence"/>
</dbReference>